<sequence>MSVAQDLVTLFFSEFTINWATMATVVRVQEEPNDSGKPGLLTATVNGANKENIRWFWPTKPAPGSRCIILFGDNDASRAVAIGFNKVSKIKTKIAELCEIEVDEQGFKIDHSQLLSVFGKLAEGKLTLKNGPTLEVTLDSIKDKINLKGKVDIGDATIPGVDTNALETWMNGIVSSLQALYAAIQNSPTVPMDGGASYKAGLVGTISAKPIPAVPSDLKVSNLKYGKT</sequence>
<proteinExistence type="predicted"/>
<protein>
    <submittedName>
        <fullName evidence="1">Uncharacterized protein</fullName>
    </submittedName>
</protein>
<reference evidence="1 2" key="1">
    <citation type="journal article" date="2015" name="Genome Announc.">
        <title>Draft Genome Sequences of Leptospira santarosai Strains U160, U164, and U233, Isolated from Asymptomatic Cattle.</title>
        <authorList>
            <person name="Kremer F.S."/>
            <person name="Eslabao M.R."/>
            <person name="Provisor M."/>
            <person name="Woloski R.D."/>
            <person name="Ramires O.V."/>
            <person name="Moreno L.Z."/>
            <person name="Moreno A.M."/>
            <person name="Hamond C."/>
            <person name="Lilenbaum W."/>
            <person name="Dellagostin O.A."/>
        </authorList>
    </citation>
    <scope>NUCLEOTIDE SEQUENCE [LARGE SCALE GENOMIC DNA]</scope>
    <source>
        <strain evidence="1 2">U160</strain>
    </source>
</reference>
<dbReference type="AlphaFoldDB" id="A0A2P1QRW4"/>
<evidence type="ECO:0000313" key="1">
    <source>
        <dbReference type="EMBL" id="AVQ11662.1"/>
    </source>
</evidence>
<name>A0A2P1QRW4_9LEPT</name>
<dbReference type="Proteomes" id="UP000033961">
    <property type="component" value="Chromosome I"/>
</dbReference>
<organism evidence="1 2">
    <name type="scientific">Leptospira santarosai</name>
    <dbReference type="NCBI Taxonomy" id="28183"/>
    <lineage>
        <taxon>Bacteria</taxon>
        <taxon>Pseudomonadati</taxon>
        <taxon>Spirochaetota</taxon>
        <taxon>Spirochaetia</taxon>
        <taxon>Leptospirales</taxon>
        <taxon>Leptospiraceae</taxon>
        <taxon>Leptospira</taxon>
    </lineage>
</organism>
<gene>
    <name evidence="1" type="ORF">XB16_1330</name>
</gene>
<accession>A0A2P1QRW4</accession>
<evidence type="ECO:0000313" key="2">
    <source>
        <dbReference type="Proteomes" id="UP000033961"/>
    </source>
</evidence>
<dbReference type="EMBL" id="CP027843">
    <property type="protein sequence ID" value="AVQ11662.1"/>
    <property type="molecule type" value="Genomic_DNA"/>
</dbReference>